<dbReference type="Pfam" id="PF02567">
    <property type="entry name" value="PhzC-PhzF"/>
    <property type="match status" value="1"/>
</dbReference>
<gene>
    <name evidence="1" type="ORF">A2Y85_08610</name>
</gene>
<dbReference type="NCBIfam" id="TIGR00654">
    <property type="entry name" value="PhzF_family"/>
    <property type="match status" value="1"/>
</dbReference>
<organism evidence="1 2">
    <name type="scientific">candidate division WOR-3 bacterium RBG_13_43_14</name>
    <dbReference type="NCBI Taxonomy" id="1802590"/>
    <lineage>
        <taxon>Bacteria</taxon>
        <taxon>Bacteria division WOR-3</taxon>
    </lineage>
</organism>
<dbReference type="SUPFAM" id="SSF54506">
    <property type="entry name" value="Diaminopimelate epimerase-like"/>
    <property type="match status" value="1"/>
</dbReference>
<protein>
    <recommendedName>
        <fullName evidence="3">Phenazine biosynthesis protein PhzF</fullName>
    </recommendedName>
</protein>
<proteinExistence type="predicted"/>
<dbReference type="AlphaFoldDB" id="A0A1F4U1Y7"/>
<reference evidence="1 2" key="1">
    <citation type="journal article" date="2016" name="Nat. Commun.">
        <title>Thousands of microbial genomes shed light on interconnected biogeochemical processes in an aquifer system.</title>
        <authorList>
            <person name="Anantharaman K."/>
            <person name="Brown C.T."/>
            <person name="Hug L.A."/>
            <person name="Sharon I."/>
            <person name="Castelle C.J."/>
            <person name="Probst A.J."/>
            <person name="Thomas B.C."/>
            <person name="Singh A."/>
            <person name="Wilkins M.J."/>
            <person name="Karaoz U."/>
            <person name="Brodie E.L."/>
            <person name="Williams K.H."/>
            <person name="Hubbard S.S."/>
            <person name="Banfield J.F."/>
        </authorList>
    </citation>
    <scope>NUCLEOTIDE SEQUENCE [LARGE SCALE GENOMIC DNA]</scope>
</reference>
<name>A0A1F4U1Y7_UNCW3</name>
<dbReference type="GO" id="GO:0005737">
    <property type="term" value="C:cytoplasm"/>
    <property type="evidence" value="ECO:0007669"/>
    <property type="project" value="TreeGrafter"/>
</dbReference>
<comment type="caution">
    <text evidence="1">The sequence shown here is derived from an EMBL/GenBank/DDBJ whole genome shotgun (WGS) entry which is preliminary data.</text>
</comment>
<evidence type="ECO:0000313" key="1">
    <source>
        <dbReference type="EMBL" id="OGC38922.1"/>
    </source>
</evidence>
<sequence>MAKWIKAKRLSAFTSFAYGGNPAWIILGADGLSDDIMRRLSHDLNPLSDTAFVLKEDTSEADVFLRFFTGSGEINFSGHTAVATYFALSGENVVKMVEPITLIKQRTKAGIQQVEIRVKNEKVTRVTVLLAKPNYMEVDVNPNVVAKTLGITANDITATGLPFDVIACGFYDLIVPLKKLDDMKKISPNFALMDSMCTRFGVQGVVVFCTETFEQGSHAFMRHFAPVVGVNEDPISGASAGSLGCYLIRNRMIEPSSFSRIVIEQGYMQQRRGKVYVHIECTLDQILRVKVGGYSVLTFTGYVLAPDEELFKTISV</sequence>
<evidence type="ECO:0000313" key="2">
    <source>
        <dbReference type="Proteomes" id="UP000177025"/>
    </source>
</evidence>
<evidence type="ECO:0008006" key="3">
    <source>
        <dbReference type="Google" id="ProtNLM"/>
    </source>
</evidence>
<dbReference type="Proteomes" id="UP000177025">
    <property type="component" value="Unassembled WGS sequence"/>
</dbReference>
<dbReference type="PANTHER" id="PTHR13774">
    <property type="entry name" value="PHENAZINE BIOSYNTHESIS PROTEIN"/>
    <property type="match status" value="1"/>
</dbReference>
<dbReference type="Gene3D" id="3.10.310.10">
    <property type="entry name" value="Diaminopimelate Epimerase, Chain A, domain 1"/>
    <property type="match status" value="2"/>
</dbReference>
<dbReference type="PIRSF" id="PIRSF016184">
    <property type="entry name" value="PhzC_PhzF"/>
    <property type="match status" value="1"/>
</dbReference>
<dbReference type="InterPro" id="IPR003719">
    <property type="entry name" value="Phenazine_PhzF-like"/>
</dbReference>
<accession>A0A1F4U1Y7</accession>
<dbReference type="GO" id="GO:0016853">
    <property type="term" value="F:isomerase activity"/>
    <property type="evidence" value="ECO:0007669"/>
    <property type="project" value="TreeGrafter"/>
</dbReference>
<dbReference type="EMBL" id="MEUM01000160">
    <property type="protein sequence ID" value="OGC38922.1"/>
    <property type="molecule type" value="Genomic_DNA"/>
</dbReference>